<name>A0ABT2LQ07_9HYPH</name>
<comment type="caution">
    <text evidence="7">The sequence shown here is derived from an EMBL/GenBank/DDBJ whole genome shotgun (WGS) entry which is preliminary data.</text>
</comment>
<evidence type="ECO:0000256" key="3">
    <source>
        <dbReference type="ARBA" id="ARBA00022630"/>
    </source>
</evidence>
<dbReference type="SUPFAM" id="SSF51730">
    <property type="entry name" value="FAD-linked oxidoreductase"/>
    <property type="match status" value="1"/>
</dbReference>
<protein>
    <recommendedName>
        <fullName evidence="6">Methylenetetrahydrofolate reductase</fullName>
    </recommendedName>
</protein>
<dbReference type="Pfam" id="PF02219">
    <property type="entry name" value="MTHFR"/>
    <property type="match status" value="1"/>
</dbReference>
<evidence type="ECO:0000313" key="8">
    <source>
        <dbReference type="Proteomes" id="UP001320831"/>
    </source>
</evidence>
<comment type="pathway">
    <text evidence="2 6">One-carbon metabolism; tetrahydrofolate interconversion.</text>
</comment>
<evidence type="ECO:0000256" key="1">
    <source>
        <dbReference type="ARBA" id="ARBA00001974"/>
    </source>
</evidence>
<sequence>MTLFSLSKAAAPTVDRGAGSARLPASIEVSPRQAIESADLPSLFPKGTRVSITDMGLDIRFTQVMAAKRLRDLGYVPIPHIAVRRVRDLRAMDDRIRAISQEGGVRDVLVIAGGLEKPVGTFSGAMDVLETGVFDKYGIRDIAVAGHPEGSPDFSESVAIEVLKLKQDFGERTGARMRIVTQFGFDGRKFAEWAGGLSAHGIDLPVHIGVAGPAKLTTMVKYAAMCGVGSSVSFLKKRGGSIATLMGGFSPDEVVDPIEAYAHANPASRIAQIHVFPFGGIKAAAAWLFERGTWADKREGGA</sequence>
<evidence type="ECO:0000256" key="2">
    <source>
        <dbReference type="ARBA" id="ARBA00004777"/>
    </source>
</evidence>
<keyword evidence="8" id="KW-1185">Reference proteome</keyword>
<evidence type="ECO:0000313" key="7">
    <source>
        <dbReference type="EMBL" id="MCT7376640.1"/>
    </source>
</evidence>
<dbReference type="EMBL" id="JAOCZP010000005">
    <property type="protein sequence ID" value="MCT7376640.1"/>
    <property type="molecule type" value="Genomic_DNA"/>
</dbReference>
<evidence type="ECO:0000256" key="6">
    <source>
        <dbReference type="RuleBase" id="RU003862"/>
    </source>
</evidence>
<evidence type="ECO:0000256" key="5">
    <source>
        <dbReference type="ARBA" id="ARBA00023002"/>
    </source>
</evidence>
<comment type="similarity">
    <text evidence="6">Belongs to the methylenetetrahydrofolate reductase family.</text>
</comment>
<dbReference type="Gene3D" id="3.20.20.220">
    <property type="match status" value="1"/>
</dbReference>
<dbReference type="InterPro" id="IPR003171">
    <property type="entry name" value="Mehydrof_redctse-like"/>
</dbReference>
<dbReference type="Proteomes" id="UP001320831">
    <property type="component" value="Unassembled WGS sequence"/>
</dbReference>
<evidence type="ECO:0000256" key="4">
    <source>
        <dbReference type="ARBA" id="ARBA00022827"/>
    </source>
</evidence>
<proteinExistence type="inferred from homology"/>
<comment type="cofactor">
    <cofactor evidence="1 6">
        <name>FAD</name>
        <dbReference type="ChEBI" id="CHEBI:57692"/>
    </cofactor>
</comment>
<gene>
    <name evidence="7" type="ORF">N5A92_16530</name>
</gene>
<reference evidence="7 8" key="1">
    <citation type="submission" date="2022-09" db="EMBL/GenBank/DDBJ databases">
        <title>Chelativorans salina sp. nov., a novel slightly halophilic bacterium isolated from a saline lake sediment enrichment.</title>
        <authorList>
            <person name="Gao L."/>
            <person name="Fang B.-Z."/>
            <person name="Li W.-J."/>
        </authorList>
    </citation>
    <scope>NUCLEOTIDE SEQUENCE [LARGE SCALE GENOMIC DNA]</scope>
    <source>
        <strain evidence="7 8">EGI FJ00035</strain>
    </source>
</reference>
<organism evidence="7 8">
    <name type="scientific">Chelativorans salis</name>
    <dbReference type="NCBI Taxonomy" id="2978478"/>
    <lineage>
        <taxon>Bacteria</taxon>
        <taxon>Pseudomonadati</taxon>
        <taxon>Pseudomonadota</taxon>
        <taxon>Alphaproteobacteria</taxon>
        <taxon>Hyphomicrobiales</taxon>
        <taxon>Phyllobacteriaceae</taxon>
        <taxon>Chelativorans</taxon>
    </lineage>
</organism>
<dbReference type="RefSeq" id="WP_260904754.1">
    <property type="nucleotide sequence ID" value="NZ_JAOCZP010000005.1"/>
</dbReference>
<keyword evidence="5 6" id="KW-0560">Oxidoreductase</keyword>
<keyword evidence="4 6" id="KW-0274">FAD</keyword>
<dbReference type="InterPro" id="IPR029041">
    <property type="entry name" value="FAD-linked_oxidoreductase-like"/>
</dbReference>
<accession>A0ABT2LQ07</accession>
<keyword evidence="3 6" id="KW-0285">Flavoprotein</keyword>